<reference evidence="5 6" key="1">
    <citation type="journal article" date="2018" name="Syst. Appl. Microbiol.">
        <title>Ereboglobus luteus gen. nov. sp. nov. from cockroach guts, and new insights into the oxygen relationship of the genera Opitutus and Didymococcus (Verrucomicrobia: Opitutaceae).</title>
        <authorList>
            <person name="Tegtmeier D."/>
            <person name="Belitz A."/>
            <person name="Radek R."/>
            <person name="Heimerl T."/>
            <person name="Brune A."/>
        </authorList>
    </citation>
    <scope>NUCLEOTIDE SEQUENCE [LARGE SCALE GENOMIC DNA]</scope>
    <source>
        <strain evidence="5 6">Ho45</strain>
    </source>
</reference>
<dbReference type="SMART" id="SM00354">
    <property type="entry name" value="HTH_LACI"/>
    <property type="match status" value="1"/>
</dbReference>
<protein>
    <submittedName>
        <fullName evidence="5">LacI family transcriptional regulator</fullName>
    </submittedName>
</protein>
<keyword evidence="1" id="KW-0805">Transcription regulation</keyword>
<sequence length="336" mass="37338">MNKPSMIKIQEFARLTGVSIATISRVFNHHPNIRPDLRKRVFAAAREHGYHPRLSLKQKNVVIITPYNAVWPVQSCVDMILMALTQEMPRRGFRLEILPVNNRDRLEDMQFCAAVAIGAEPADFADWPDRFPVPLVIMDRDGKSNPSHVFYVRSDEAQGMKIAISHLHERGCRKIGCIVHGDPGTGNADLRHAAIIRALNARKFPCDDSLVMFSGPGSERYVELIGKLLKRGVDALFCPGGNAGVMAYYAFSLYERRVPDDISLIASEQTAFSNYTVPPLTTISPDYAAMAASTADVIEACLDGERPQAHTILPYGLIKRESVALPQTPQVTSKRK</sequence>
<name>A0A2U8E639_9BACT</name>
<keyword evidence="2" id="KW-0238">DNA-binding</keyword>
<dbReference type="Pfam" id="PF13377">
    <property type="entry name" value="Peripla_BP_3"/>
    <property type="match status" value="1"/>
</dbReference>
<dbReference type="GO" id="GO:0003700">
    <property type="term" value="F:DNA-binding transcription factor activity"/>
    <property type="evidence" value="ECO:0007669"/>
    <property type="project" value="TreeGrafter"/>
</dbReference>
<dbReference type="PANTHER" id="PTHR30146:SF109">
    <property type="entry name" value="HTH-TYPE TRANSCRIPTIONAL REGULATOR GALS"/>
    <property type="match status" value="1"/>
</dbReference>
<dbReference type="Gene3D" id="1.10.260.40">
    <property type="entry name" value="lambda repressor-like DNA-binding domains"/>
    <property type="match status" value="1"/>
</dbReference>
<proteinExistence type="predicted"/>
<keyword evidence="3" id="KW-0804">Transcription</keyword>
<dbReference type="SUPFAM" id="SSF53822">
    <property type="entry name" value="Periplasmic binding protein-like I"/>
    <property type="match status" value="1"/>
</dbReference>
<evidence type="ECO:0000256" key="2">
    <source>
        <dbReference type="ARBA" id="ARBA00023125"/>
    </source>
</evidence>
<dbReference type="Proteomes" id="UP000244896">
    <property type="component" value="Chromosome"/>
</dbReference>
<organism evidence="5 6">
    <name type="scientific">Ereboglobus luteus</name>
    <dbReference type="NCBI Taxonomy" id="1796921"/>
    <lineage>
        <taxon>Bacteria</taxon>
        <taxon>Pseudomonadati</taxon>
        <taxon>Verrucomicrobiota</taxon>
        <taxon>Opitutia</taxon>
        <taxon>Opitutales</taxon>
        <taxon>Opitutaceae</taxon>
        <taxon>Ereboglobus</taxon>
    </lineage>
</organism>
<evidence type="ECO:0000313" key="5">
    <source>
        <dbReference type="EMBL" id="AWI10296.1"/>
    </source>
</evidence>
<dbReference type="InterPro" id="IPR046335">
    <property type="entry name" value="LacI/GalR-like_sensor"/>
</dbReference>
<dbReference type="AlphaFoldDB" id="A0A2U8E639"/>
<evidence type="ECO:0000313" key="6">
    <source>
        <dbReference type="Proteomes" id="UP000244896"/>
    </source>
</evidence>
<dbReference type="SUPFAM" id="SSF47413">
    <property type="entry name" value="lambda repressor-like DNA-binding domains"/>
    <property type="match status" value="1"/>
</dbReference>
<dbReference type="RefSeq" id="WP_108826200.1">
    <property type="nucleotide sequence ID" value="NZ_CP023004.1"/>
</dbReference>
<dbReference type="EMBL" id="CP023004">
    <property type="protein sequence ID" value="AWI10296.1"/>
    <property type="molecule type" value="Genomic_DNA"/>
</dbReference>
<dbReference type="InterPro" id="IPR028082">
    <property type="entry name" value="Peripla_BP_I"/>
</dbReference>
<dbReference type="CDD" id="cd06267">
    <property type="entry name" value="PBP1_LacI_sugar_binding-like"/>
    <property type="match status" value="1"/>
</dbReference>
<evidence type="ECO:0000256" key="1">
    <source>
        <dbReference type="ARBA" id="ARBA00023015"/>
    </source>
</evidence>
<dbReference type="PROSITE" id="PS50932">
    <property type="entry name" value="HTH_LACI_2"/>
    <property type="match status" value="1"/>
</dbReference>
<dbReference type="OrthoDB" id="183809at2"/>
<dbReference type="Pfam" id="PF00356">
    <property type="entry name" value="LacI"/>
    <property type="match status" value="1"/>
</dbReference>
<gene>
    <name evidence="5" type="ORF">CKA38_14470</name>
</gene>
<dbReference type="KEGG" id="elut:CKA38_14470"/>
<dbReference type="CDD" id="cd01392">
    <property type="entry name" value="HTH_LacI"/>
    <property type="match status" value="1"/>
</dbReference>
<dbReference type="Gene3D" id="3.40.50.2300">
    <property type="match status" value="2"/>
</dbReference>
<dbReference type="InterPro" id="IPR000843">
    <property type="entry name" value="HTH_LacI"/>
</dbReference>
<dbReference type="PANTHER" id="PTHR30146">
    <property type="entry name" value="LACI-RELATED TRANSCRIPTIONAL REPRESSOR"/>
    <property type="match status" value="1"/>
</dbReference>
<dbReference type="InterPro" id="IPR010982">
    <property type="entry name" value="Lambda_DNA-bd_dom_sf"/>
</dbReference>
<keyword evidence="6" id="KW-1185">Reference proteome</keyword>
<evidence type="ECO:0000256" key="3">
    <source>
        <dbReference type="ARBA" id="ARBA00023163"/>
    </source>
</evidence>
<dbReference type="GO" id="GO:0000976">
    <property type="term" value="F:transcription cis-regulatory region binding"/>
    <property type="evidence" value="ECO:0007669"/>
    <property type="project" value="TreeGrafter"/>
</dbReference>
<feature type="domain" description="HTH lacI-type" evidence="4">
    <location>
        <begin position="7"/>
        <end position="61"/>
    </location>
</feature>
<evidence type="ECO:0000259" key="4">
    <source>
        <dbReference type="PROSITE" id="PS50932"/>
    </source>
</evidence>
<accession>A0A2U8E639</accession>